<dbReference type="Gene3D" id="3.20.20.30">
    <property type="entry name" value="Luciferase-like domain"/>
    <property type="match status" value="1"/>
</dbReference>
<sequence>MKFSLFLHMERYNHDKPHQELLDELVELVQIAEAGGFDKVWIGEHHAMEFTIGPNPFSFLAYLASLTKNIRLGVGTAVAPFWHPIKLAGEAALVDVMSNGRLEFGIARGAYQCEFDRLLDGKPAAEGAKYLREMVPALQKLWAGDYEHKGECWSFPTSTAVPKPLNSSSIPMWLAARTPESHDYAIKSGCNVMVTPLFKNDDEVVSLMNKFETACADNPGVKRPEIMCLRHTYVHEQPEDWKVGVNGIRNWYAHFQGWARNNQVPEAGFCSPINEDELNEMPDFAPEVLRENLVIGTPGQVVKRLKNYEKLGLDEYSFWSDNSLSHEEKKKSLELFIKEVVPSFQ</sequence>
<proteinExistence type="predicted"/>
<accession>A0ABT3MVC4</accession>
<keyword evidence="5" id="KW-1185">Reference proteome</keyword>
<dbReference type="InterPro" id="IPR011251">
    <property type="entry name" value="Luciferase-like_dom"/>
</dbReference>
<keyword evidence="1" id="KW-0560">Oxidoreductase</keyword>
<feature type="domain" description="Luciferase-like" evidence="3">
    <location>
        <begin position="1"/>
        <end position="314"/>
    </location>
</feature>
<evidence type="ECO:0000313" key="5">
    <source>
        <dbReference type="Proteomes" id="UP001209854"/>
    </source>
</evidence>
<name>A0ABT3MVC4_9GAMM</name>
<dbReference type="Proteomes" id="UP001209854">
    <property type="component" value="Unassembled WGS sequence"/>
</dbReference>
<dbReference type="Pfam" id="PF00296">
    <property type="entry name" value="Bac_luciferase"/>
    <property type="match status" value="1"/>
</dbReference>
<evidence type="ECO:0000313" key="4">
    <source>
        <dbReference type="EMBL" id="MCW7552929.1"/>
    </source>
</evidence>
<protein>
    <submittedName>
        <fullName evidence="4">LLM class flavin-dependent oxidoreductase</fullName>
    </submittedName>
</protein>
<dbReference type="EMBL" id="JAPFCC010000001">
    <property type="protein sequence ID" value="MCW7552929.1"/>
    <property type="molecule type" value="Genomic_DNA"/>
</dbReference>
<dbReference type="InterPro" id="IPR036661">
    <property type="entry name" value="Luciferase-like_sf"/>
</dbReference>
<dbReference type="InterPro" id="IPR050766">
    <property type="entry name" value="Bact_Lucif_Oxidored"/>
</dbReference>
<dbReference type="PANTHER" id="PTHR30137:SF8">
    <property type="entry name" value="BLR5498 PROTEIN"/>
    <property type="match status" value="1"/>
</dbReference>
<evidence type="ECO:0000259" key="3">
    <source>
        <dbReference type="Pfam" id="PF00296"/>
    </source>
</evidence>
<dbReference type="RefSeq" id="WP_262567831.1">
    <property type="nucleotide sequence ID" value="NZ_JAPFCC010000001.1"/>
</dbReference>
<evidence type="ECO:0000256" key="2">
    <source>
        <dbReference type="ARBA" id="ARBA00023033"/>
    </source>
</evidence>
<organism evidence="4 5">
    <name type="scientific">Endozoicomonas gorgoniicola</name>
    <dbReference type="NCBI Taxonomy" id="1234144"/>
    <lineage>
        <taxon>Bacteria</taxon>
        <taxon>Pseudomonadati</taxon>
        <taxon>Pseudomonadota</taxon>
        <taxon>Gammaproteobacteria</taxon>
        <taxon>Oceanospirillales</taxon>
        <taxon>Endozoicomonadaceae</taxon>
        <taxon>Endozoicomonas</taxon>
    </lineage>
</organism>
<gene>
    <name evidence="4" type="ORF">NX722_09795</name>
</gene>
<dbReference type="SUPFAM" id="SSF51679">
    <property type="entry name" value="Bacterial luciferase-like"/>
    <property type="match status" value="1"/>
</dbReference>
<evidence type="ECO:0000256" key="1">
    <source>
        <dbReference type="ARBA" id="ARBA00023002"/>
    </source>
</evidence>
<comment type="caution">
    <text evidence="4">The sequence shown here is derived from an EMBL/GenBank/DDBJ whole genome shotgun (WGS) entry which is preliminary data.</text>
</comment>
<reference evidence="4 5" key="1">
    <citation type="submission" date="2022-10" db="EMBL/GenBank/DDBJ databases">
        <title>High-quality genome sequences of two octocoral-associated bacteria, Endozoicomonas euniceicola EF212 and Endozoicomonas gorgoniicola PS125.</title>
        <authorList>
            <person name="Chiou Y.-J."/>
            <person name="Chen Y.-H."/>
        </authorList>
    </citation>
    <scope>NUCLEOTIDE SEQUENCE [LARGE SCALE GENOMIC DNA]</scope>
    <source>
        <strain evidence="4 5">PS125</strain>
    </source>
</reference>
<dbReference type="PANTHER" id="PTHR30137">
    <property type="entry name" value="LUCIFERASE-LIKE MONOOXYGENASE"/>
    <property type="match status" value="1"/>
</dbReference>
<keyword evidence="2" id="KW-0503">Monooxygenase</keyword>